<evidence type="ECO:0000256" key="1">
    <source>
        <dbReference type="SAM" id="MobiDB-lite"/>
    </source>
</evidence>
<feature type="compositionally biased region" description="Basic and acidic residues" evidence="1">
    <location>
        <begin position="39"/>
        <end position="59"/>
    </location>
</feature>
<name>A0A6H5HVF6_9HEMI</name>
<protein>
    <submittedName>
        <fullName evidence="2">Uncharacterized protein</fullName>
    </submittedName>
</protein>
<dbReference type="Proteomes" id="UP000479000">
    <property type="component" value="Unassembled WGS sequence"/>
</dbReference>
<accession>A0A6H5HVF6</accession>
<proteinExistence type="predicted"/>
<evidence type="ECO:0000313" key="2">
    <source>
        <dbReference type="EMBL" id="CAB0020851.1"/>
    </source>
</evidence>
<feature type="region of interest" description="Disordered" evidence="1">
    <location>
        <begin position="22"/>
        <end position="59"/>
    </location>
</feature>
<dbReference type="EMBL" id="CADCXU010035907">
    <property type="protein sequence ID" value="CAB0020851.1"/>
    <property type="molecule type" value="Genomic_DNA"/>
</dbReference>
<organism evidence="2 3">
    <name type="scientific">Nesidiocoris tenuis</name>
    <dbReference type="NCBI Taxonomy" id="355587"/>
    <lineage>
        <taxon>Eukaryota</taxon>
        <taxon>Metazoa</taxon>
        <taxon>Ecdysozoa</taxon>
        <taxon>Arthropoda</taxon>
        <taxon>Hexapoda</taxon>
        <taxon>Insecta</taxon>
        <taxon>Pterygota</taxon>
        <taxon>Neoptera</taxon>
        <taxon>Paraneoptera</taxon>
        <taxon>Hemiptera</taxon>
        <taxon>Heteroptera</taxon>
        <taxon>Panheteroptera</taxon>
        <taxon>Cimicomorpha</taxon>
        <taxon>Miridae</taxon>
        <taxon>Dicyphina</taxon>
        <taxon>Nesidiocoris</taxon>
    </lineage>
</organism>
<dbReference type="AlphaFoldDB" id="A0A6H5HVF6"/>
<reference evidence="2 3" key="1">
    <citation type="submission" date="2020-02" db="EMBL/GenBank/DDBJ databases">
        <authorList>
            <person name="Ferguson B K."/>
        </authorList>
    </citation>
    <scope>NUCLEOTIDE SEQUENCE [LARGE SCALE GENOMIC DNA]</scope>
</reference>
<evidence type="ECO:0000313" key="3">
    <source>
        <dbReference type="Proteomes" id="UP000479000"/>
    </source>
</evidence>
<keyword evidence="3" id="KW-1185">Reference proteome</keyword>
<gene>
    <name evidence="2" type="ORF">NTEN_LOCUS24382</name>
</gene>
<sequence>MAPFSSRWICKHFWMSRCVRNSPIQNSRPAGRAVRRQQRKSERRGDFLEYSRDQRSSLL</sequence>